<gene>
    <name evidence="5" type="ORF">OE88DRAFT_1273703</name>
</gene>
<feature type="compositionally biased region" description="Basic and acidic residues" evidence="2">
    <location>
        <begin position="420"/>
        <end position="438"/>
    </location>
</feature>
<dbReference type="PANTHER" id="PTHR47417">
    <property type="entry name" value="SMR DOMAIN-CONTAINING PROTEIN YPL199C"/>
    <property type="match status" value="1"/>
</dbReference>
<evidence type="ECO:0000259" key="4">
    <source>
        <dbReference type="PROSITE" id="PS50828"/>
    </source>
</evidence>
<keyword evidence="1" id="KW-0175">Coiled coil</keyword>
<keyword evidence="6" id="KW-1185">Reference proteome</keyword>
<feature type="coiled-coil region" evidence="1">
    <location>
        <begin position="591"/>
        <end position="644"/>
    </location>
</feature>
<dbReference type="EMBL" id="ML213507">
    <property type="protein sequence ID" value="TFK53722.1"/>
    <property type="molecule type" value="Genomic_DNA"/>
</dbReference>
<accession>A0A5C3N903</accession>
<evidence type="ECO:0000256" key="2">
    <source>
        <dbReference type="SAM" id="MobiDB-lite"/>
    </source>
</evidence>
<dbReference type="OrthoDB" id="3231855at2759"/>
<feature type="compositionally biased region" description="Basic and acidic residues" evidence="2">
    <location>
        <begin position="458"/>
        <end position="470"/>
    </location>
</feature>
<evidence type="ECO:0000313" key="5">
    <source>
        <dbReference type="EMBL" id="TFK53722.1"/>
    </source>
</evidence>
<dbReference type="InterPro" id="IPR036063">
    <property type="entry name" value="Smr_dom_sf"/>
</dbReference>
<feature type="compositionally biased region" description="Low complexity" evidence="2">
    <location>
        <begin position="565"/>
        <end position="574"/>
    </location>
</feature>
<feature type="region of interest" description="Disordered" evidence="2">
    <location>
        <begin position="269"/>
        <end position="583"/>
    </location>
</feature>
<feature type="domain" description="Smr" evidence="4">
    <location>
        <begin position="663"/>
        <end position="739"/>
    </location>
</feature>
<organism evidence="5 6">
    <name type="scientific">Heliocybe sulcata</name>
    <dbReference type="NCBI Taxonomy" id="5364"/>
    <lineage>
        <taxon>Eukaryota</taxon>
        <taxon>Fungi</taxon>
        <taxon>Dikarya</taxon>
        <taxon>Basidiomycota</taxon>
        <taxon>Agaricomycotina</taxon>
        <taxon>Agaricomycetes</taxon>
        <taxon>Gloeophyllales</taxon>
        <taxon>Gloeophyllaceae</taxon>
        <taxon>Heliocybe</taxon>
    </lineage>
</organism>
<dbReference type="SUPFAM" id="SSF160443">
    <property type="entry name" value="SMR domain-like"/>
    <property type="match status" value="1"/>
</dbReference>
<sequence>MSAMENLFAIGLGLGLRVVVDAASRHNVKLTGTLVGLWEGAVLHHFLDRTPRSWDPYVAFGTRLFVDLLVTMNVARLAIVLLWASLTMMLAELGLRRTWYMYLVRFVYRRYRRVRRTVKRVVVPAVRLPLPIPTIPKTPVPSRVRFYTISTTPSQSQTSSTTPVPIPPPPTAAAIASPTRRRVPGQYTDTSSSETSSVHNDNPTDTSPPEHSPPSGEIPREDDTPTLRIFPSSMMTPPPENELIEIPADDPKRTPTTTVHVLPVYASTARPPDIVPPRSSWVIEPAEPTPVDVPPINDIPEIQTVEEPDRNKTLPFRPDTFVPQEPALSSRSASSTHGEPALPIRLRSSLHDEPGFPPLEPDELEYVNVPMPELSEIPDMERQRTESQRSLQPLGPPQAPQLTPVDVDIPNLRNIPDFPSHSESDRSSIRKRFPGERYPEDEDEEKTPRFPGQQYPTDEERKYRFPGERYPEDEEREERKFRYPGERYPEDEEDEEGQPIASSSRQPPPQLPQTIAFTTNFDLFGGDGWDVPDNRTPPPPFKERESYLDPAPTQPVPDVAKPHKSPTQSTTRTPSPSPLSGGTRDAIIARADLLRDQAIAEKNELDRLVRERQEALRTNRPTYALMLKDQIEQAEERIRKLHQRAARRYFLAHNQTQASTRTIDVHRLRVGEAIRETEKAIRDQLGDNGRELRVITGRGNHSVNRVPVLKVALLRHLQSIQFPARVDTNNPGVIIVSIPQD</sequence>
<dbReference type="STRING" id="5364.A0A5C3N903"/>
<reference evidence="5 6" key="1">
    <citation type="journal article" date="2019" name="Nat. Ecol. Evol.">
        <title>Megaphylogeny resolves global patterns of mushroom evolution.</title>
        <authorList>
            <person name="Varga T."/>
            <person name="Krizsan K."/>
            <person name="Foldi C."/>
            <person name="Dima B."/>
            <person name="Sanchez-Garcia M."/>
            <person name="Sanchez-Ramirez S."/>
            <person name="Szollosi G.J."/>
            <person name="Szarkandi J.G."/>
            <person name="Papp V."/>
            <person name="Albert L."/>
            <person name="Andreopoulos W."/>
            <person name="Angelini C."/>
            <person name="Antonin V."/>
            <person name="Barry K.W."/>
            <person name="Bougher N.L."/>
            <person name="Buchanan P."/>
            <person name="Buyck B."/>
            <person name="Bense V."/>
            <person name="Catcheside P."/>
            <person name="Chovatia M."/>
            <person name="Cooper J."/>
            <person name="Damon W."/>
            <person name="Desjardin D."/>
            <person name="Finy P."/>
            <person name="Geml J."/>
            <person name="Haridas S."/>
            <person name="Hughes K."/>
            <person name="Justo A."/>
            <person name="Karasinski D."/>
            <person name="Kautmanova I."/>
            <person name="Kiss B."/>
            <person name="Kocsube S."/>
            <person name="Kotiranta H."/>
            <person name="LaButti K.M."/>
            <person name="Lechner B.E."/>
            <person name="Liimatainen K."/>
            <person name="Lipzen A."/>
            <person name="Lukacs Z."/>
            <person name="Mihaltcheva S."/>
            <person name="Morgado L.N."/>
            <person name="Niskanen T."/>
            <person name="Noordeloos M.E."/>
            <person name="Ohm R.A."/>
            <person name="Ortiz-Santana B."/>
            <person name="Ovrebo C."/>
            <person name="Racz N."/>
            <person name="Riley R."/>
            <person name="Savchenko A."/>
            <person name="Shiryaev A."/>
            <person name="Soop K."/>
            <person name="Spirin V."/>
            <person name="Szebenyi C."/>
            <person name="Tomsovsky M."/>
            <person name="Tulloss R.E."/>
            <person name="Uehling J."/>
            <person name="Grigoriev I.V."/>
            <person name="Vagvolgyi C."/>
            <person name="Papp T."/>
            <person name="Martin F.M."/>
            <person name="Miettinen O."/>
            <person name="Hibbett D.S."/>
            <person name="Nagy L.G."/>
        </authorList>
    </citation>
    <scope>NUCLEOTIDE SEQUENCE [LARGE SCALE GENOMIC DNA]</scope>
    <source>
        <strain evidence="5 6">OMC1185</strain>
    </source>
</reference>
<dbReference type="Proteomes" id="UP000305948">
    <property type="component" value="Unassembled WGS sequence"/>
</dbReference>
<evidence type="ECO:0000256" key="3">
    <source>
        <dbReference type="SAM" id="SignalP"/>
    </source>
</evidence>
<feature type="compositionally biased region" description="Low complexity" evidence="2">
    <location>
        <begin position="151"/>
        <end position="163"/>
    </location>
</feature>
<dbReference type="PANTHER" id="PTHR47417:SF1">
    <property type="entry name" value="SMR DOMAIN-CONTAINING PROTEIN YPL199C"/>
    <property type="match status" value="1"/>
</dbReference>
<protein>
    <recommendedName>
        <fullName evidence="4">Smr domain-containing protein</fullName>
    </recommendedName>
</protein>
<dbReference type="InterPro" id="IPR002625">
    <property type="entry name" value="Smr_dom"/>
</dbReference>
<evidence type="ECO:0000256" key="1">
    <source>
        <dbReference type="SAM" id="Coils"/>
    </source>
</evidence>
<name>A0A5C3N903_9AGAM</name>
<dbReference type="AlphaFoldDB" id="A0A5C3N903"/>
<dbReference type="Pfam" id="PF01713">
    <property type="entry name" value="Smr"/>
    <property type="match status" value="1"/>
</dbReference>
<dbReference type="SMART" id="SM00463">
    <property type="entry name" value="SMR"/>
    <property type="match status" value="1"/>
</dbReference>
<feature type="compositionally biased region" description="Polar residues" evidence="2">
    <location>
        <begin position="327"/>
        <end position="337"/>
    </location>
</feature>
<feature type="compositionally biased region" description="Basic and acidic residues" evidence="2">
    <location>
        <begin position="477"/>
        <end position="488"/>
    </location>
</feature>
<keyword evidence="3" id="KW-0732">Signal</keyword>
<feature type="signal peptide" evidence="3">
    <location>
        <begin position="1"/>
        <end position="22"/>
    </location>
</feature>
<evidence type="ECO:0000313" key="6">
    <source>
        <dbReference type="Proteomes" id="UP000305948"/>
    </source>
</evidence>
<dbReference type="InterPro" id="IPR053020">
    <property type="entry name" value="Smr_domain_protein"/>
</dbReference>
<proteinExistence type="predicted"/>
<feature type="chain" id="PRO_5022768591" description="Smr domain-containing protein" evidence="3">
    <location>
        <begin position="23"/>
        <end position="741"/>
    </location>
</feature>
<feature type="region of interest" description="Disordered" evidence="2">
    <location>
        <begin position="151"/>
        <end position="255"/>
    </location>
</feature>
<dbReference type="Gene3D" id="3.30.1370.110">
    <property type="match status" value="1"/>
</dbReference>
<feature type="compositionally biased region" description="Polar residues" evidence="2">
    <location>
        <begin position="187"/>
        <end position="209"/>
    </location>
</feature>
<dbReference type="PROSITE" id="PS50828">
    <property type="entry name" value="SMR"/>
    <property type="match status" value="1"/>
</dbReference>